<evidence type="ECO:0000256" key="2">
    <source>
        <dbReference type="ARBA" id="ARBA00022475"/>
    </source>
</evidence>
<dbReference type="RefSeq" id="WP_090454908.1">
    <property type="nucleotide sequence ID" value="NZ_FNTC01000002.1"/>
</dbReference>
<dbReference type="GO" id="GO:0005886">
    <property type="term" value="C:plasma membrane"/>
    <property type="evidence" value="ECO:0007669"/>
    <property type="project" value="UniProtKB-SubCell"/>
</dbReference>
<dbReference type="PANTHER" id="PTHR30086">
    <property type="entry name" value="ARGININE EXPORTER PROTEIN ARGO"/>
    <property type="match status" value="1"/>
</dbReference>
<feature type="transmembrane region" description="Helical" evidence="6">
    <location>
        <begin position="39"/>
        <end position="61"/>
    </location>
</feature>
<dbReference type="PANTHER" id="PTHR30086:SF21">
    <property type="entry name" value="TRANSPORT PROTEIN"/>
    <property type="match status" value="1"/>
</dbReference>
<evidence type="ECO:0000256" key="1">
    <source>
        <dbReference type="ARBA" id="ARBA00004651"/>
    </source>
</evidence>
<evidence type="ECO:0000256" key="5">
    <source>
        <dbReference type="ARBA" id="ARBA00023136"/>
    </source>
</evidence>
<dbReference type="Proteomes" id="UP000198542">
    <property type="component" value="Unassembled WGS sequence"/>
</dbReference>
<evidence type="ECO:0000313" key="7">
    <source>
        <dbReference type="EMBL" id="SEC22333.1"/>
    </source>
</evidence>
<feature type="transmembrane region" description="Helical" evidence="6">
    <location>
        <begin position="68"/>
        <end position="86"/>
    </location>
</feature>
<keyword evidence="5 6" id="KW-0472">Membrane</keyword>
<dbReference type="PIRSF" id="PIRSF006324">
    <property type="entry name" value="LeuE"/>
    <property type="match status" value="1"/>
</dbReference>
<keyword evidence="8" id="KW-1185">Reference proteome</keyword>
<comment type="subcellular location">
    <subcellularLocation>
        <location evidence="1">Cell membrane</location>
        <topology evidence="1">Multi-pass membrane protein</topology>
    </subcellularLocation>
</comment>
<dbReference type="EMBL" id="FNTC01000002">
    <property type="protein sequence ID" value="SEC22333.1"/>
    <property type="molecule type" value="Genomic_DNA"/>
</dbReference>
<evidence type="ECO:0000313" key="8">
    <source>
        <dbReference type="Proteomes" id="UP000198542"/>
    </source>
</evidence>
<gene>
    <name evidence="7" type="ORF">SAMN04490187_3604</name>
</gene>
<dbReference type="GO" id="GO:0015171">
    <property type="term" value="F:amino acid transmembrane transporter activity"/>
    <property type="evidence" value="ECO:0007669"/>
    <property type="project" value="TreeGrafter"/>
</dbReference>
<dbReference type="Pfam" id="PF01810">
    <property type="entry name" value="LysE"/>
    <property type="match status" value="1"/>
</dbReference>
<sequence length="205" mass="21965">MNELLLVAAISILAVISPGSDFAMVTRNSYAYGRRSGLMAALGIACGVQIHVFYTVFGAAVIFTQSPLLFMAMKLLGAGYLIYLGIKSLTSTSSLTFGGANASAPSSWEAFRTGFFTNALNPKTMLFVVATYSQVVHTGSSLTANFAYGLFMSFTHWAWFSFVALFFSAEALRRRMLEKQQVIDRLIGTALIGLAALLVIPGVGG</sequence>
<dbReference type="InterPro" id="IPR001123">
    <property type="entry name" value="LeuE-type"/>
</dbReference>
<keyword evidence="2" id="KW-1003">Cell membrane</keyword>
<feature type="transmembrane region" description="Helical" evidence="6">
    <location>
        <begin position="146"/>
        <end position="166"/>
    </location>
</feature>
<evidence type="ECO:0000256" key="6">
    <source>
        <dbReference type="SAM" id="Phobius"/>
    </source>
</evidence>
<evidence type="ECO:0000256" key="4">
    <source>
        <dbReference type="ARBA" id="ARBA00022989"/>
    </source>
</evidence>
<feature type="transmembrane region" description="Helical" evidence="6">
    <location>
        <begin position="186"/>
        <end position="204"/>
    </location>
</feature>
<name>A0A231G0G1_PSEJE</name>
<keyword evidence="4 6" id="KW-1133">Transmembrane helix</keyword>
<dbReference type="AlphaFoldDB" id="A0A231G0G1"/>
<accession>A0A231G0G1</accession>
<protein>
    <submittedName>
        <fullName evidence="7">Threonine/homoserine/homoserine lactone efflux protein</fullName>
    </submittedName>
</protein>
<evidence type="ECO:0000256" key="3">
    <source>
        <dbReference type="ARBA" id="ARBA00022692"/>
    </source>
</evidence>
<keyword evidence="3 6" id="KW-0812">Transmembrane</keyword>
<reference evidence="8" key="1">
    <citation type="submission" date="2016-10" db="EMBL/GenBank/DDBJ databases">
        <authorList>
            <person name="Varghese N."/>
            <person name="Submissions S."/>
        </authorList>
    </citation>
    <scope>NUCLEOTIDE SEQUENCE [LARGE SCALE GENOMIC DNA]</scope>
    <source>
        <strain evidence="8">BS3660</strain>
    </source>
</reference>
<proteinExistence type="predicted"/>
<organism evidence="7 8">
    <name type="scientific">Pseudomonas jessenii</name>
    <dbReference type="NCBI Taxonomy" id="77298"/>
    <lineage>
        <taxon>Bacteria</taxon>
        <taxon>Pseudomonadati</taxon>
        <taxon>Pseudomonadota</taxon>
        <taxon>Gammaproteobacteria</taxon>
        <taxon>Pseudomonadales</taxon>
        <taxon>Pseudomonadaceae</taxon>
        <taxon>Pseudomonas</taxon>
    </lineage>
</organism>